<accession>A0ABW9LUX8</accession>
<dbReference type="RefSeq" id="WP_409550314.1">
    <property type="nucleotide sequence ID" value="NZ_JBKBDE010000004.1"/>
</dbReference>
<keyword evidence="2" id="KW-1185">Reference proteome</keyword>
<dbReference type="Proteomes" id="UP001635817">
    <property type="component" value="Unassembled WGS sequence"/>
</dbReference>
<evidence type="ECO:0000313" key="1">
    <source>
        <dbReference type="EMBL" id="MFN6551722.1"/>
    </source>
</evidence>
<comment type="caution">
    <text evidence="1">The sequence shown here is derived from an EMBL/GenBank/DDBJ whole genome shotgun (WGS) entry which is preliminary data.</text>
</comment>
<name>A0ABW9LUX8_9MYCO</name>
<protein>
    <submittedName>
        <fullName evidence="1">Uncharacterized protein</fullName>
    </submittedName>
</protein>
<evidence type="ECO:0000313" key="2">
    <source>
        <dbReference type="Proteomes" id="UP001635817"/>
    </source>
</evidence>
<dbReference type="EMBL" id="JBKBDE010000004">
    <property type="protein sequence ID" value="MFN6551722.1"/>
    <property type="molecule type" value="Genomic_DNA"/>
</dbReference>
<proteinExistence type="predicted"/>
<organism evidence="1 2">
    <name type="scientific">Mycolicibacterium septicum</name>
    <dbReference type="NCBI Taxonomy" id="98668"/>
    <lineage>
        <taxon>Bacteria</taxon>
        <taxon>Bacillati</taxon>
        <taxon>Actinomycetota</taxon>
        <taxon>Actinomycetes</taxon>
        <taxon>Mycobacteriales</taxon>
        <taxon>Mycobacteriaceae</taxon>
        <taxon>Mycolicibacterium</taxon>
    </lineage>
</organism>
<gene>
    <name evidence="1" type="ORF">ACK4CP_15055</name>
</gene>
<sequence length="45" mass="4736">MLVVVCGASVVFDEVNALLVVFEEVDALLFVDEAVSPALSESLVP</sequence>
<reference evidence="1 2" key="1">
    <citation type="submission" date="2024-12" db="EMBL/GenBank/DDBJ databases">
        <title>The coexistence of Mycolicibacterium septicum and Mycolicibacterium nivoides in clinical samples.</title>
        <authorList>
            <person name="Wang C."/>
            <person name="Feng Y."/>
            <person name="Zong Z."/>
        </authorList>
    </citation>
    <scope>NUCLEOTIDE SEQUENCE [LARGE SCALE GENOMIC DNA]</scope>
    <source>
        <strain evidence="1 2">120310</strain>
    </source>
</reference>